<dbReference type="GO" id="GO:1990904">
    <property type="term" value="C:ribonucleoprotein complex"/>
    <property type="evidence" value="ECO:0007669"/>
    <property type="project" value="UniProtKB-KW"/>
</dbReference>
<proteinExistence type="inferred from homology"/>
<dbReference type="EMBL" id="OU896711">
    <property type="protein sequence ID" value="CAH1171277.1"/>
    <property type="molecule type" value="Genomic_DNA"/>
</dbReference>
<dbReference type="GO" id="GO:0005739">
    <property type="term" value="C:mitochondrion"/>
    <property type="evidence" value="ECO:0007669"/>
    <property type="project" value="UniProtKB-SubCell"/>
</dbReference>
<reference evidence="9" key="2">
    <citation type="submission" date="2022-10" db="EMBL/GenBank/DDBJ databases">
        <authorList>
            <consortium name="ENA_rothamsted_submissions"/>
            <consortium name="culmorum"/>
            <person name="King R."/>
        </authorList>
    </citation>
    <scope>NUCLEOTIDE SEQUENCE</scope>
</reference>
<dbReference type="Proteomes" id="UP001153737">
    <property type="component" value="Chromosome 5"/>
</dbReference>
<dbReference type="AlphaFoldDB" id="A0A9P0DRZ1"/>
<evidence type="ECO:0000313" key="10">
    <source>
        <dbReference type="Proteomes" id="UP001153737"/>
    </source>
</evidence>
<evidence type="ECO:0000256" key="1">
    <source>
        <dbReference type="ARBA" id="ARBA00004173"/>
    </source>
</evidence>
<evidence type="ECO:0000256" key="8">
    <source>
        <dbReference type="ARBA" id="ARBA00035418"/>
    </source>
</evidence>
<dbReference type="InterPro" id="IPR019338">
    <property type="entry name" value="Ribosomal_bL35m"/>
</dbReference>
<dbReference type="SUPFAM" id="SSF143034">
    <property type="entry name" value="L35p-like"/>
    <property type="match status" value="1"/>
</dbReference>
<name>A0A9P0DRZ1_PHACE</name>
<comment type="similarity">
    <text evidence="2">Belongs to the bacterial ribosomal protein bL35 family.</text>
</comment>
<organism evidence="9 10">
    <name type="scientific">Phaedon cochleariae</name>
    <name type="common">Mustard beetle</name>
    <dbReference type="NCBI Taxonomy" id="80249"/>
    <lineage>
        <taxon>Eukaryota</taxon>
        <taxon>Metazoa</taxon>
        <taxon>Ecdysozoa</taxon>
        <taxon>Arthropoda</taxon>
        <taxon>Hexapoda</taxon>
        <taxon>Insecta</taxon>
        <taxon>Pterygota</taxon>
        <taxon>Neoptera</taxon>
        <taxon>Endopterygota</taxon>
        <taxon>Coleoptera</taxon>
        <taxon>Polyphaga</taxon>
        <taxon>Cucujiformia</taxon>
        <taxon>Chrysomeloidea</taxon>
        <taxon>Chrysomelidae</taxon>
        <taxon>Chrysomelinae</taxon>
        <taxon>Chrysomelini</taxon>
        <taxon>Phaedon</taxon>
    </lineage>
</organism>
<evidence type="ECO:0000256" key="7">
    <source>
        <dbReference type="ARBA" id="ARBA00035273"/>
    </source>
</evidence>
<keyword evidence="3" id="KW-0809">Transit peptide</keyword>
<accession>A0A9P0DRZ1</accession>
<dbReference type="GO" id="GO:0003735">
    <property type="term" value="F:structural constituent of ribosome"/>
    <property type="evidence" value="ECO:0007669"/>
    <property type="project" value="InterPro"/>
</dbReference>
<protein>
    <recommendedName>
        <fullName evidence="7">Large ribosomal subunit protein bL35m</fullName>
    </recommendedName>
    <alternativeName>
        <fullName evidence="8">39S ribosomal protein L35, mitochondrial</fullName>
    </alternativeName>
</protein>
<keyword evidence="5" id="KW-0496">Mitochondrion</keyword>
<dbReference type="InterPro" id="IPR037229">
    <property type="entry name" value="Ribosomal_bL35_sf"/>
</dbReference>
<dbReference type="InterPro" id="IPR021137">
    <property type="entry name" value="Ribosomal_bL35-like"/>
</dbReference>
<reference evidence="9" key="1">
    <citation type="submission" date="2022-01" db="EMBL/GenBank/DDBJ databases">
        <authorList>
            <person name="King R."/>
        </authorList>
    </citation>
    <scope>NUCLEOTIDE SEQUENCE</scope>
</reference>
<keyword evidence="6" id="KW-0687">Ribonucleoprotein</keyword>
<dbReference type="Pfam" id="PF01632">
    <property type="entry name" value="Ribosomal_L35p"/>
    <property type="match status" value="1"/>
</dbReference>
<gene>
    <name evidence="9" type="ORF">PHAECO_LOCUS9544</name>
</gene>
<sequence length="181" mass="21586">MFKNVLFSAYKLASTTLGYSHKPLVHNVIKQYHPLVAINNTRKFSSSLFQQHFPHKLIFSNLSIPQASITARTVTKFSYRKGKRKSVKAVLRRFYRLQWGGWIRTKCGRHKKLWKKSPPRKRRLRQHVLCNASQSYLLDKMVGPFWRKPKYYVDDPYEPYHIREEFPLTAMKPRPYFPPDC</sequence>
<dbReference type="OrthoDB" id="5847109at2759"/>
<dbReference type="Gene3D" id="4.10.410.60">
    <property type="match status" value="1"/>
</dbReference>
<keyword evidence="10" id="KW-1185">Reference proteome</keyword>
<comment type="subcellular location">
    <subcellularLocation>
        <location evidence="1">Mitochondrion</location>
    </subcellularLocation>
</comment>
<dbReference type="GO" id="GO:0006412">
    <property type="term" value="P:translation"/>
    <property type="evidence" value="ECO:0007669"/>
    <property type="project" value="InterPro"/>
</dbReference>
<evidence type="ECO:0000256" key="5">
    <source>
        <dbReference type="ARBA" id="ARBA00023128"/>
    </source>
</evidence>
<evidence type="ECO:0000256" key="2">
    <source>
        <dbReference type="ARBA" id="ARBA00006598"/>
    </source>
</evidence>
<evidence type="ECO:0000256" key="3">
    <source>
        <dbReference type="ARBA" id="ARBA00022946"/>
    </source>
</evidence>
<evidence type="ECO:0000256" key="6">
    <source>
        <dbReference type="ARBA" id="ARBA00023274"/>
    </source>
</evidence>
<dbReference type="GO" id="GO:0005840">
    <property type="term" value="C:ribosome"/>
    <property type="evidence" value="ECO:0007669"/>
    <property type="project" value="UniProtKB-KW"/>
</dbReference>
<keyword evidence="4" id="KW-0689">Ribosomal protein</keyword>
<evidence type="ECO:0000313" key="9">
    <source>
        <dbReference type="EMBL" id="CAH1171277.1"/>
    </source>
</evidence>
<dbReference type="PANTHER" id="PTHR15909">
    <property type="entry name" value="39S RIBOSOMAL PROTEIN L35, MITOCHONDRIAL"/>
    <property type="match status" value="1"/>
</dbReference>
<evidence type="ECO:0000256" key="4">
    <source>
        <dbReference type="ARBA" id="ARBA00022980"/>
    </source>
</evidence>
<dbReference type="PANTHER" id="PTHR15909:SF0">
    <property type="entry name" value="LARGE RIBOSOMAL SUBUNIT PROTEIN BL35M"/>
    <property type="match status" value="1"/>
</dbReference>